<evidence type="ECO:0000313" key="1">
    <source>
        <dbReference type="EMBL" id="SDM82658.1"/>
    </source>
</evidence>
<dbReference type="InterPro" id="IPR010035">
    <property type="entry name" value="Thi_S"/>
</dbReference>
<dbReference type="Pfam" id="PF02597">
    <property type="entry name" value="ThiS"/>
    <property type="match status" value="1"/>
</dbReference>
<dbReference type="InterPro" id="IPR016155">
    <property type="entry name" value="Mopterin_synth/thiamin_S_b"/>
</dbReference>
<dbReference type="NCBIfam" id="TIGR01683">
    <property type="entry name" value="thiS"/>
    <property type="match status" value="1"/>
</dbReference>
<organism evidence="1 2">
    <name type="scientific">Sediminibacillus halophilus</name>
    <dbReference type="NCBI Taxonomy" id="482461"/>
    <lineage>
        <taxon>Bacteria</taxon>
        <taxon>Bacillati</taxon>
        <taxon>Bacillota</taxon>
        <taxon>Bacilli</taxon>
        <taxon>Bacillales</taxon>
        <taxon>Bacillaceae</taxon>
        <taxon>Sediminibacillus</taxon>
    </lineage>
</organism>
<protein>
    <submittedName>
        <fullName evidence="1">Sulfur carrier protein</fullName>
    </submittedName>
</protein>
<evidence type="ECO:0000313" key="2">
    <source>
        <dbReference type="Proteomes" id="UP000182347"/>
    </source>
</evidence>
<dbReference type="Gene3D" id="3.10.20.30">
    <property type="match status" value="1"/>
</dbReference>
<gene>
    <name evidence="1" type="ORF">SAMN05216244_3534</name>
</gene>
<dbReference type="PANTHER" id="PTHR34472">
    <property type="entry name" value="SULFUR CARRIER PROTEIN THIS"/>
    <property type="match status" value="1"/>
</dbReference>
<dbReference type="AlphaFoldDB" id="A0A1G9WDS8"/>
<dbReference type="CDD" id="cd00565">
    <property type="entry name" value="Ubl_ThiS"/>
    <property type="match status" value="1"/>
</dbReference>
<sequence>MELIINGDKVEVPDTIATVSSLLEYFGLGEKVAIVELNQNILEKDFHADTRLSDRDKIEIVNFVGGG</sequence>
<dbReference type="Proteomes" id="UP000182347">
    <property type="component" value="Unassembled WGS sequence"/>
</dbReference>
<dbReference type="InterPro" id="IPR012675">
    <property type="entry name" value="Beta-grasp_dom_sf"/>
</dbReference>
<dbReference type="EMBL" id="FNHF01000005">
    <property type="protein sequence ID" value="SDM82658.1"/>
    <property type="molecule type" value="Genomic_DNA"/>
</dbReference>
<name>A0A1G9WDS8_9BACI</name>
<proteinExistence type="predicted"/>
<dbReference type="InterPro" id="IPR003749">
    <property type="entry name" value="ThiS/MoaD-like"/>
</dbReference>
<dbReference type="STRING" id="482461.SAMN05216244_3534"/>
<accession>A0A1G9WDS8</accession>
<dbReference type="RefSeq" id="WP_074600559.1">
    <property type="nucleotide sequence ID" value="NZ_FNHF01000005.1"/>
</dbReference>
<dbReference type="OrthoDB" id="9798559at2"/>
<reference evidence="2" key="1">
    <citation type="submission" date="2016-10" db="EMBL/GenBank/DDBJ databases">
        <authorList>
            <person name="Varghese N."/>
            <person name="Submissions S."/>
        </authorList>
    </citation>
    <scope>NUCLEOTIDE SEQUENCE [LARGE SCALE GENOMIC DNA]</scope>
    <source>
        <strain evidence="2">CGMCC 1.6199</strain>
    </source>
</reference>
<dbReference type="SUPFAM" id="SSF54285">
    <property type="entry name" value="MoaD/ThiS"/>
    <property type="match status" value="1"/>
</dbReference>
<dbReference type="PANTHER" id="PTHR34472:SF1">
    <property type="entry name" value="SULFUR CARRIER PROTEIN THIS"/>
    <property type="match status" value="1"/>
</dbReference>
<keyword evidence="2" id="KW-1185">Reference proteome</keyword>